<feature type="transmembrane region" description="Helical" evidence="2">
    <location>
        <begin position="384"/>
        <end position="402"/>
    </location>
</feature>
<evidence type="ECO:0000256" key="2">
    <source>
        <dbReference type="SAM" id="Phobius"/>
    </source>
</evidence>
<reference evidence="3 4" key="1">
    <citation type="submission" date="2016-10" db="EMBL/GenBank/DDBJ databases">
        <authorList>
            <person name="de Groot N.N."/>
        </authorList>
    </citation>
    <scope>NUCLEOTIDE SEQUENCE [LARGE SCALE GENOMIC DNA]</scope>
    <source>
        <strain evidence="3 4">IPL20</strain>
    </source>
</reference>
<feature type="transmembrane region" description="Helical" evidence="2">
    <location>
        <begin position="227"/>
        <end position="253"/>
    </location>
</feature>
<dbReference type="AlphaFoldDB" id="A0A1I7MZ36"/>
<dbReference type="PANTHER" id="PTHR37422">
    <property type="entry name" value="TEICHURONIC ACID BIOSYNTHESIS PROTEIN TUAE"/>
    <property type="match status" value="1"/>
</dbReference>
<keyword evidence="2" id="KW-0812">Transmembrane</keyword>
<keyword evidence="2" id="KW-1133">Transmembrane helix</keyword>
<dbReference type="InterPro" id="IPR051533">
    <property type="entry name" value="WaaL-like"/>
</dbReference>
<evidence type="ECO:0000313" key="4">
    <source>
        <dbReference type="Proteomes" id="UP000199074"/>
    </source>
</evidence>
<evidence type="ECO:0000313" key="3">
    <source>
        <dbReference type="EMBL" id="SFV27664.1"/>
    </source>
</evidence>
<feature type="compositionally biased region" description="Basic residues" evidence="1">
    <location>
        <begin position="447"/>
        <end position="460"/>
    </location>
</feature>
<feature type="transmembrane region" description="Helical" evidence="2">
    <location>
        <begin position="30"/>
        <end position="48"/>
    </location>
</feature>
<organism evidence="3 4">
    <name type="scientific">Devosia crocina</name>
    <dbReference type="NCBI Taxonomy" id="429728"/>
    <lineage>
        <taxon>Bacteria</taxon>
        <taxon>Pseudomonadati</taxon>
        <taxon>Pseudomonadota</taxon>
        <taxon>Alphaproteobacteria</taxon>
        <taxon>Hyphomicrobiales</taxon>
        <taxon>Devosiaceae</taxon>
        <taxon>Devosia</taxon>
    </lineage>
</organism>
<accession>A0A1I7MZ36</accession>
<dbReference type="EMBL" id="FPCK01000001">
    <property type="protein sequence ID" value="SFV27664.1"/>
    <property type="molecule type" value="Genomic_DNA"/>
</dbReference>
<feature type="region of interest" description="Disordered" evidence="1">
    <location>
        <begin position="428"/>
        <end position="460"/>
    </location>
</feature>
<feature type="transmembrane region" description="Helical" evidence="2">
    <location>
        <begin position="265"/>
        <end position="283"/>
    </location>
</feature>
<keyword evidence="2" id="KW-0472">Membrane</keyword>
<dbReference type="STRING" id="429728.SAMN05216456_0331"/>
<gene>
    <name evidence="3" type="ORF">SAMN05216456_0331</name>
</gene>
<feature type="transmembrane region" description="Helical" evidence="2">
    <location>
        <begin position="352"/>
        <end position="372"/>
    </location>
</feature>
<protein>
    <recommendedName>
        <fullName evidence="5">O-antigen ligase</fullName>
    </recommendedName>
</protein>
<dbReference type="PANTHER" id="PTHR37422:SF13">
    <property type="entry name" value="LIPOPOLYSACCHARIDE BIOSYNTHESIS PROTEIN PA4999-RELATED"/>
    <property type="match status" value="1"/>
</dbReference>
<dbReference type="Proteomes" id="UP000199074">
    <property type="component" value="Unassembled WGS sequence"/>
</dbReference>
<feature type="transmembrane region" description="Helical" evidence="2">
    <location>
        <begin position="111"/>
        <end position="130"/>
    </location>
</feature>
<keyword evidence="4" id="KW-1185">Reference proteome</keyword>
<feature type="transmembrane region" description="Helical" evidence="2">
    <location>
        <begin position="198"/>
        <end position="215"/>
    </location>
</feature>
<evidence type="ECO:0000256" key="1">
    <source>
        <dbReference type="SAM" id="MobiDB-lite"/>
    </source>
</evidence>
<proteinExistence type="predicted"/>
<sequence>MTASATSLEDREWSRSLGRLSRSSVGEKRWPPVPVAVLLIALVSPWVFSIGSLAISPYRLVLLALLVPCLVRWMTGKAGKIRLADILLLLFCIWSIIALIAVHGLETGLESGGMLLVESMGGYLVARCYIRSAEHFRATAKLLFLLVLLLLPFAIAEAVTGQRWLLKLFRAFAPTIAEGQTDPRWGLTRVQGPLEHPILFGVFCGAPLAMIALVYRGKLGVMQRYSMAGLVALTAMLSLSSGPIVAMLVQIGLLVWNGLLRNVASRWRILWVLTAVGYLALEIPTSQTVPMILTRFAFDQWTAFYRLLIFDYGWQSVMAHPFFGTGFNDWLHPSWMSSSIDMLWLVPAVRHGLPAFILYMGAFFAAAHAVGFQPGLDGRQTDCRTAYMIFLTALFLAGWTVHFWNATYVLFMFLVGSGLWLCDATAEAEPKPSGLRGRPPSGQLRRPAPRHAQRTRRSPS</sequence>
<feature type="transmembrane region" description="Helical" evidence="2">
    <location>
        <begin position="86"/>
        <end position="105"/>
    </location>
</feature>
<evidence type="ECO:0008006" key="5">
    <source>
        <dbReference type="Google" id="ProtNLM"/>
    </source>
</evidence>
<name>A0A1I7MZ36_9HYPH</name>
<feature type="transmembrane region" description="Helical" evidence="2">
    <location>
        <begin position="304"/>
        <end position="323"/>
    </location>
</feature>
<feature type="transmembrane region" description="Helical" evidence="2">
    <location>
        <begin position="142"/>
        <end position="160"/>
    </location>
</feature>